<feature type="compositionally biased region" description="Basic and acidic residues" evidence="1">
    <location>
        <begin position="39"/>
        <end position="49"/>
    </location>
</feature>
<feature type="compositionally biased region" description="Acidic residues" evidence="1">
    <location>
        <begin position="92"/>
        <end position="102"/>
    </location>
</feature>
<evidence type="ECO:0000256" key="2">
    <source>
        <dbReference type="SAM" id="Phobius"/>
    </source>
</evidence>
<accession>A0ABR1RF97</accession>
<feature type="region of interest" description="Disordered" evidence="1">
    <location>
        <begin position="665"/>
        <end position="691"/>
    </location>
</feature>
<dbReference type="Proteomes" id="UP001396898">
    <property type="component" value="Unassembled WGS sequence"/>
</dbReference>
<comment type="caution">
    <text evidence="3">The sequence shown here is derived from an EMBL/GenBank/DDBJ whole genome shotgun (WGS) entry which is preliminary data.</text>
</comment>
<feature type="transmembrane region" description="Helical" evidence="2">
    <location>
        <begin position="162"/>
        <end position="183"/>
    </location>
</feature>
<feature type="compositionally biased region" description="Basic and acidic residues" evidence="1">
    <location>
        <begin position="665"/>
        <end position="685"/>
    </location>
</feature>
<name>A0ABR1RF97_9PEZI</name>
<gene>
    <name evidence="3" type="ORF">PG991_011830</name>
</gene>
<evidence type="ECO:0000313" key="4">
    <source>
        <dbReference type="Proteomes" id="UP001396898"/>
    </source>
</evidence>
<evidence type="ECO:0000256" key="1">
    <source>
        <dbReference type="SAM" id="MobiDB-lite"/>
    </source>
</evidence>
<sequence length="750" mass="83423">MSGYQGYRYQGPSSMEDAEWEDDHTRYRGNNSTSAYQAPHDRGNNDLSRRRYKPFVDEPQDEEVNDIRDFDPQTPAAIEEESSGETGYDQFSSEEDDSDDSDALSPPVKSVKSDDLERHRRHRAGPNGIGNIAHETYRWASQAAEAVTDSLGRAFQESSPGLLFLCLLISVAVLALCYALGFLTSGQDKRPPRPKLFRNPFNLTEDFTLFEERPWSLYGKLLRDEGMATWFDDAHRVDDVVAALWAGLPPLEGFAGPSAAVEGGSSNEPQPVTVTVTFPWGSKRSPGLGKDETAVQRRLRMRSAIDMRSTMRKRAEAYFENFLASRAAVVGRALDEARRFGELVETHLIAPVTIDDGKDGDGNETVVGPEFHADVAAKFGSESEKKRKVDEFAGVVVRNRTNYILSYAGLHLTSRLLEVHQPLFAAARPEPEDLPADLKGQASLLVTAKPDEFSVLADLRRAERAEKDFLADLIAQSTYSPVLATGQLLPLKRRIGDYGIFPTMALEQLVEKALALQRQLDRARSHLDWTNQWLGAAVAAETGVEFKFKVRDFRPLAPGDWVWVEAAGDLVESWGRVVEELVEALRANEEEARGLVQKKKKGDEDMKAAVVKWRVDHCARASCYGDIVPPKPAVISDEKKKKEEEEGKSLMGWFWGKKAIEGEKEQKADEVKEEAGEAPTDEPKPLSDSNDGTKVMAVCGDVATLEGKAACDRVCCGYSMHNEWADILMYGDRQFMYQDLYSGQPEAALV</sequence>
<keyword evidence="2" id="KW-1133">Transmembrane helix</keyword>
<keyword evidence="2" id="KW-0812">Transmembrane</keyword>
<proteinExistence type="predicted"/>
<keyword evidence="2" id="KW-0472">Membrane</keyword>
<reference evidence="3 4" key="1">
    <citation type="submission" date="2023-01" db="EMBL/GenBank/DDBJ databases">
        <title>Analysis of 21 Apiospora genomes using comparative genomics revels a genus with tremendous synthesis potential of carbohydrate active enzymes and secondary metabolites.</title>
        <authorList>
            <person name="Sorensen T."/>
        </authorList>
    </citation>
    <scope>NUCLEOTIDE SEQUENCE [LARGE SCALE GENOMIC DNA]</scope>
    <source>
        <strain evidence="3 4">CBS 20057</strain>
    </source>
</reference>
<evidence type="ECO:0000313" key="3">
    <source>
        <dbReference type="EMBL" id="KAK8009279.1"/>
    </source>
</evidence>
<dbReference type="EMBL" id="JAQQWI010000016">
    <property type="protein sequence ID" value="KAK8009279.1"/>
    <property type="molecule type" value="Genomic_DNA"/>
</dbReference>
<organism evidence="3 4">
    <name type="scientific">Apiospora marii</name>
    <dbReference type="NCBI Taxonomy" id="335849"/>
    <lineage>
        <taxon>Eukaryota</taxon>
        <taxon>Fungi</taxon>
        <taxon>Dikarya</taxon>
        <taxon>Ascomycota</taxon>
        <taxon>Pezizomycotina</taxon>
        <taxon>Sordariomycetes</taxon>
        <taxon>Xylariomycetidae</taxon>
        <taxon>Amphisphaeriales</taxon>
        <taxon>Apiosporaceae</taxon>
        <taxon>Apiospora</taxon>
    </lineage>
</organism>
<feature type="region of interest" description="Disordered" evidence="1">
    <location>
        <begin position="1"/>
        <end position="131"/>
    </location>
</feature>
<protein>
    <submittedName>
        <fullName evidence="3">Uncharacterized protein</fullName>
    </submittedName>
</protein>
<keyword evidence="4" id="KW-1185">Reference proteome</keyword>